<feature type="region of interest" description="Disordered" evidence="1">
    <location>
        <begin position="220"/>
        <end position="239"/>
    </location>
</feature>
<evidence type="ECO:0000259" key="2">
    <source>
        <dbReference type="Pfam" id="PF00144"/>
    </source>
</evidence>
<proteinExistence type="predicted"/>
<reference evidence="3 4" key="1">
    <citation type="submission" date="2019-02" db="EMBL/GenBank/DDBJ databases">
        <title>Deep-cultivation of Planctomycetes and their phenomic and genomic characterization uncovers novel biology.</title>
        <authorList>
            <person name="Wiegand S."/>
            <person name="Jogler M."/>
            <person name="Boedeker C."/>
            <person name="Pinto D."/>
            <person name="Vollmers J."/>
            <person name="Rivas-Marin E."/>
            <person name="Kohn T."/>
            <person name="Peeters S.H."/>
            <person name="Heuer A."/>
            <person name="Rast P."/>
            <person name="Oberbeckmann S."/>
            <person name="Bunk B."/>
            <person name="Jeske O."/>
            <person name="Meyerdierks A."/>
            <person name="Storesund J.E."/>
            <person name="Kallscheuer N."/>
            <person name="Luecker S."/>
            <person name="Lage O.M."/>
            <person name="Pohl T."/>
            <person name="Merkel B.J."/>
            <person name="Hornburger P."/>
            <person name="Mueller R.-W."/>
            <person name="Bruemmer F."/>
            <person name="Labrenz M."/>
            <person name="Spormann A.M."/>
            <person name="Op den Camp H."/>
            <person name="Overmann J."/>
            <person name="Amann R."/>
            <person name="Jetten M.S.M."/>
            <person name="Mascher T."/>
            <person name="Medema M.H."/>
            <person name="Devos D.P."/>
            <person name="Kaster A.-K."/>
            <person name="Ovreas L."/>
            <person name="Rohde M."/>
            <person name="Galperin M.Y."/>
            <person name="Jogler C."/>
        </authorList>
    </citation>
    <scope>NUCLEOTIDE SEQUENCE [LARGE SCALE GENOMIC DNA]</scope>
    <source>
        <strain evidence="3 4">Pla133</strain>
    </source>
</reference>
<dbReference type="SUPFAM" id="SSF56601">
    <property type="entry name" value="beta-lactamase/transpeptidase-like"/>
    <property type="match status" value="1"/>
</dbReference>
<evidence type="ECO:0000313" key="3">
    <source>
        <dbReference type="EMBL" id="QDU65425.1"/>
    </source>
</evidence>
<dbReference type="PANTHER" id="PTHR46825:SF7">
    <property type="entry name" value="D-ALANYL-D-ALANINE CARBOXYPEPTIDASE"/>
    <property type="match status" value="1"/>
</dbReference>
<organism evidence="3 4">
    <name type="scientific">Engelhardtia mirabilis</name>
    <dbReference type="NCBI Taxonomy" id="2528011"/>
    <lineage>
        <taxon>Bacteria</taxon>
        <taxon>Pseudomonadati</taxon>
        <taxon>Planctomycetota</taxon>
        <taxon>Planctomycetia</taxon>
        <taxon>Planctomycetia incertae sedis</taxon>
        <taxon>Engelhardtia</taxon>
    </lineage>
</organism>
<keyword evidence="3" id="KW-0121">Carboxypeptidase</keyword>
<feature type="region of interest" description="Disordered" evidence="1">
    <location>
        <begin position="406"/>
        <end position="428"/>
    </location>
</feature>
<dbReference type="EC" id="3.4.16.4" evidence="3"/>
<name>A0A518BEK6_9BACT</name>
<feature type="domain" description="Beta-lactamase-related" evidence="2">
    <location>
        <begin position="36"/>
        <end position="371"/>
    </location>
</feature>
<feature type="region of interest" description="Disordered" evidence="1">
    <location>
        <begin position="1"/>
        <end position="23"/>
    </location>
</feature>
<dbReference type="InterPro" id="IPR001466">
    <property type="entry name" value="Beta-lactam-related"/>
</dbReference>
<dbReference type="KEGG" id="pbap:Pla133_04900"/>
<keyword evidence="3" id="KW-0645">Protease</keyword>
<dbReference type="InterPro" id="IPR012338">
    <property type="entry name" value="Beta-lactam/transpept-like"/>
</dbReference>
<protein>
    <submittedName>
        <fullName evidence="3">D-alanyl-D-alanine carboxypeptidase</fullName>
        <ecNumber evidence="3">3.4.16.4</ecNumber>
    </submittedName>
</protein>
<keyword evidence="4" id="KW-1185">Reference proteome</keyword>
<dbReference type="PANTHER" id="PTHR46825">
    <property type="entry name" value="D-ALANYL-D-ALANINE-CARBOXYPEPTIDASE/ENDOPEPTIDASE AMPH"/>
    <property type="match status" value="1"/>
</dbReference>
<keyword evidence="3" id="KW-0378">Hydrolase</keyword>
<dbReference type="Proteomes" id="UP000316921">
    <property type="component" value="Chromosome"/>
</dbReference>
<sequence>MASGCTASIEDANDRAATAPPDEAQHRIIRRCQAVLDSLVSNEALPGISLGLALPDGSALGLAAGLADADSGEALTPEHLLLAGSAGKLFVTAAAQLLLARGQLDLDQRAADRLGDQTWFARVPNHDAITLRQLLRHQSGIPRYVFDPAFSAALVADPDHVWVAPERIAYVFDHEPLFEAGQGWAYADTNYLLVGLLIERAGGTGFYDYVEEELLRPLGLGGAPDGSSDGPPGIVPSNRRDLPHMAQGHVVMARDMVGADRSLKDGVFQVSPQFEWCGGGYATRPVDLALWTRSLMSGRAIDADYLPDLLDGVDSPPLGIGTRYGLGVILSDGDLGPVRGHSGFMPGYLTFTEYFAEFDLAVTVQINTDDGRGLGESGLDLCTRLASIVIEGLAADASAPGSDWPLQAAGSVPSPVPRAPRVLVPDAG</sequence>
<dbReference type="AlphaFoldDB" id="A0A518BEK6"/>
<feature type="compositionally biased region" description="Low complexity" evidence="1">
    <location>
        <begin position="408"/>
        <end position="428"/>
    </location>
</feature>
<gene>
    <name evidence="3" type="ORF">Pla133_04900</name>
</gene>
<dbReference type="GO" id="GO:0009002">
    <property type="term" value="F:serine-type D-Ala-D-Ala carboxypeptidase activity"/>
    <property type="evidence" value="ECO:0007669"/>
    <property type="project" value="UniProtKB-EC"/>
</dbReference>
<evidence type="ECO:0000313" key="4">
    <source>
        <dbReference type="Proteomes" id="UP000316921"/>
    </source>
</evidence>
<accession>A0A518BEK6</accession>
<evidence type="ECO:0000256" key="1">
    <source>
        <dbReference type="SAM" id="MobiDB-lite"/>
    </source>
</evidence>
<dbReference type="InterPro" id="IPR050491">
    <property type="entry name" value="AmpC-like"/>
</dbReference>
<dbReference type="Pfam" id="PF00144">
    <property type="entry name" value="Beta-lactamase"/>
    <property type="match status" value="1"/>
</dbReference>
<dbReference type="Gene3D" id="3.40.710.10">
    <property type="entry name" value="DD-peptidase/beta-lactamase superfamily"/>
    <property type="match status" value="1"/>
</dbReference>
<dbReference type="EMBL" id="CP036287">
    <property type="protein sequence ID" value="QDU65425.1"/>
    <property type="molecule type" value="Genomic_DNA"/>
</dbReference>